<dbReference type="NCBIfam" id="NF042991">
    <property type="entry name" value="alk_phos_PafA"/>
    <property type="match status" value="1"/>
</dbReference>
<keyword evidence="5" id="KW-1185">Reference proteome</keyword>
<dbReference type="PIRSF" id="PIRSF031924">
    <property type="entry name" value="Pi-irrepressible_AP"/>
    <property type="match status" value="1"/>
</dbReference>
<comment type="caution">
    <text evidence="4">The sequence shown here is derived from an EMBL/GenBank/DDBJ whole genome shotgun (WGS) entry which is preliminary data.</text>
</comment>
<name>A0A1H3QFS1_9BACT</name>
<keyword evidence="1" id="KW-0597">Phosphoprotein</keyword>
<accession>A0A1H3QFS1</accession>
<protein>
    <submittedName>
        <fullName evidence="4">Type I phosphodiesterase / nucleotide pyrophosphatase</fullName>
    </submittedName>
</protein>
<dbReference type="Gene3D" id="3.40.720.10">
    <property type="entry name" value="Alkaline Phosphatase, subunit A"/>
    <property type="match status" value="1"/>
</dbReference>
<dbReference type="CDD" id="cd16016">
    <property type="entry name" value="AP-SPAP"/>
    <property type="match status" value="1"/>
</dbReference>
<keyword evidence="3" id="KW-0732">Signal</keyword>
<sequence>MKSTLLTIFLGLILTSATFGQKTEKPAGKPKLVVGIVVDQMRQEYFYKYQDRYTEGGFKRLMNEGFMMKNGHYNYIPTYTGPGHASVYTGATPSTHGIIGNNWYVPSLGRSIYCAEDSTVTAVGGSAENGKISPRNMLSTTISDEMRFASNKRSKVVGIAIKDRGAALPAGHMGDAYWFDSKTGNFMTSNYYYDTLPKWVSAFNEKELAKKYLSQKWEPLFPIATYTQSIADDNEFEGPFIGMTSPSFPYDLPALMQDNGEFGLISTTPYGNSLTLDMAYAALEGEQLGKRGEMDLLAVSFSSPDYIGHRFGPSSVEVEDTYLKLDREMEKFLNYLDKEYGKGEYLVFLTADHAVADIVDYMKSENIPAGNFNSRFILTQLRGFSQAQFGEGNWILNFSNEQVFLNKALAKEKGLDDEKMQRQIAEFLLGFEGIKEVYTATDLRRNEYLFGRKNLLQMGYNHKASGDLLLILEPAWLSNSYKGTTHGTGYTYDTHVPIVFFGWNIQPGSSSRYATVTDIAPTLSVLLETRLPNGATGHPILEITDKK</sequence>
<dbReference type="Pfam" id="PF01663">
    <property type="entry name" value="Phosphodiest"/>
    <property type="match status" value="1"/>
</dbReference>
<evidence type="ECO:0000313" key="4">
    <source>
        <dbReference type="EMBL" id="SDZ12352.1"/>
    </source>
</evidence>
<dbReference type="InterPro" id="IPR002591">
    <property type="entry name" value="Phosphodiest/P_Trfase"/>
</dbReference>
<keyword evidence="2" id="KW-0479">Metal-binding</keyword>
<evidence type="ECO:0000256" key="1">
    <source>
        <dbReference type="ARBA" id="ARBA00022553"/>
    </source>
</evidence>
<proteinExistence type="predicted"/>
<dbReference type="Proteomes" id="UP000199663">
    <property type="component" value="Unassembled WGS sequence"/>
</dbReference>
<dbReference type="EMBL" id="FNQC01000006">
    <property type="protein sequence ID" value="SDZ12352.1"/>
    <property type="molecule type" value="Genomic_DNA"/>
</dbReference>
<dbReference type="SUPFAM" id="SSF53649">
    <property type="entry name" value="Alkaline phosphatase-like"/>
    <property type="match status" value="1"/>
</dbReference>
<dbReference type="InterPro" id="IPR026263">
    <property type="entry name" value="Alkaline_phosphatase_prok"/>
</dbReference>
<reference evidence="4 5" key="1">
    <citation type="submission" date="2016-10" db="EMBL/GenBank/DDBJ databases">
        <authorList>
            <person name="Varghese N."/>
            <person name="Submissions S."/>
        </authorList>
    </citation>
    <scope>NUCLEOTIDE SEQUENCE [LARGE SCALE GENOMIC DNA]</scope>
    <source>
        <strain evidence="4 5">DSM 17997</strain>
    </source>
</reference>
<dbReference type="PANTHER" id="PTHR10151">
    <property type="entry name" value="ECTONUCLEOTIDE PYROPHOSPHATASE/PHOSPHODIESTERASE"/>
    <property type="match status" value="1"/>
</dbReference>
<evidence type="ECO:0000256" key="3">
    <source>
        <dbReference type="ARBA" id="ARBA00022729"/>
    </source>
</evidence>
<evidence type="ECO:0000313" key="5">
    <source>
        <dbReference type="Proteomes" id="UP000199663"/>
    </source>
</evidence>
<evidence type="ECO:0000256" key="2">
    <source>
        <dbReference type="ARBA" id="ARBA00022723"/>
    </source>
</evidence>
<gene>
    <name evidence="4" type="ORF">SAMN05444412_10672</name>
</gene>
<dbReference type="PANTHER" id="PTHR10151:SF120">
    <property type="entry name" value="BIS(5'-ADENOSYL)-TRIPHOSPHATASE"/>
    <property type="match status" value="1"/>
</dbReference>
<dbReference type="RefSeq" id="WP_019597524.1">
    <property type="nucleotide sequence ID" value="NZ_FNQC01000006.1"/>
</dbReference>
<dbReference type="Gene3D" id="3.30.1360.150">
    <property type="match status" value="1"/>
</dbReference>
<organism evidence="4 5">
    <name type="scientific">Rhodonellum ikkaensis</name>
    <dbReference type="NCBI Taxonomy" id="336829"/>
    <lineage>
        <taxon>Bacteria</taxon>
        <taxon>Pseudomonadati</taxon>
        <taxon>Bacteroidota</taxon>
        <taxon>Cytophagia</taxon>
        <taxon>Cytophagales</taxon>
        <taxon>Cytophagaceae</taxon>
        <taxon>Rhodonellum</taxon>
    </lineage>
</organism>
<dbReference type="InterPro" id="IPR017850">
    <property type="entry name" value="Alkaline_phosphatase_core_sf"/>
</dbReference>